<feature type="chain" id="PRO_5035266941" evidence="1">
    <location>
        <begin position="25"/>
        <end position="382"/>
    </location>
</feature>
<protein>
    <submittedName>
        <fullName evidence="3">Serine hydrolase</fullName>
    </submittedName>
</protein>
<dbReference type="Pfam" id="PF00144">
    <property type="entry name" value="Beta-lactamase"/>
    <property type="match status" value="1"/>
</dbReference>
<dbReference type="GO" id="GO:0016787">
    <property type="term" value="F:hydrolase activity"/>
    <property type="evidence" value="ECO:0007669"/>
    <property type="project" value="UniProtKB-KW"/>
</dbReference>
<evidence type="ECO:0000256" key="1">
    <source>
        <dbReference type="SAM" id="SignalP"/>
    </source>
</evidence>
<keyword evidence="4" id="KW-1185">Reference proteome</keyword>
<accession>A0A8J3STQ6</accession>
<keyword evidence="1" id="KW-0732">Signal</keyword>
<dbReference type="InterPro" id="IPR001466">
    <property type="entry name" value="Beta-lactam-related"/>
</dbReference>
<name>A0A8J3STQ6_9ACTN</name>
<dbReference type="PANTHER" id="PTHR46825:SF7">
    <property type="entry name" value="D-ALANYL-D-ALANINE CARBOXYPEPTIDASE"/>
    <property type="match status" value="1"/>
</dbReference>
<evidence type="ECO:0000259" key="2">
    <source>
        <dbReference type="Pfam" id="PF00144"/>
    </source>
</evidence>
<comment type="caution">
    <text evidence="3">The sequence shown here is derived from an EMBL/GenBank/DDBJ whole genome shotgun (WGS) entry which is preliminary data.</text>
</comment>
<evidence type="ECO:0000313" key="4">
    <source>
        <dbReference type="Proteomes" id="UP000634476"/>
    </source>
</evidence>
<dbReference type="RefSeq" id="WP_203873276.1">
    <property type="nucleotide sequence ID" value="NZ_BOOK01000004.1"/>
</dbReference>
<dbReference type="InterPro" id="IPR012338">
    <property type="entry name" value="Beta-lactam/transpept-like"/>
</dbReference>
<evidence type="ECO:0000313" key="3">
    <source>
        <dbReference type="EMBL" id="GIH98811.1"/>
    </source>
</evidence>
<dbReference type="EMBL" id="BOOK01000004">
    <property type="protein sequence ID" value="GIH98811.1"/>
    <property type="molecule type" value="Genomic_DNA"/>
</dbReference>
<feature type="signal peptide" evidence="1">
    <location>
        <begin position="1"/>
        <end position="24"/>
    </location>
</feature>
<sequence length="382" mass="40585">MGNRFTARIPAAAPAVVAAAVALAACSPGGGYGRDELQRDLNGVRNAGAIGVQALVTAEDGEPIHAVSGVADLETRETVPLDGRFRIASDTKPFVAAVVLQLAGEGRLSLDDAVERHLPGVVRGHGHDGRAITIRHLLGHTSGIYDHSVDPEWNPFATRKTFDERRFDHYEPEELVAVAMRHPPAFAPGTAYAYSNTNYVLAGMIIRKVTGNPWRAEVRDRVIEPLGLTRTTLGEDWRMPSPHARGYHQFEPGGPLVDATLLDPSAGDAGGALISTPRDLTRFFRALLGGGLLAPELLVQMKDTVPEGDGRYGLGLGWSPLSCGGGYWRHGGAVPGYLSAEGFTEDGSRGVVVSVSTFRADGPRAFAQEAAVTELIDNALCA</sequence>
<proteinExistence type="predicted"/>
<dbReference type="Gene3D" id="3.40.710.10">
    <property type="entry name" value="DD-peptidase/beta-lactamase superfamily"/>
    <property type="match status" value="1"/>
</dbReference>
<dbReference type="SUPFAM" id="SSF56601">
    <property type="entry name" value="beta-lactamase/transpeptidase-like"/>
    <property type="match status" value="1"/>
</dbReference>
<keyword evidence="3" id="KW-0378">Hydrolase</keyword>
<dbReference type="AlphaFoldDB" id="A0A8J3STQ6"/>
<dbReference type="InterPro" id="IPR050491">
    <property type="entry name" value="AmpC-like"/>
</dbReference>
<feature type="domain" description="Beta-lactamase-related" evidence="2">
    <location>
        <begin position="47"/>
        <end position="366"/>
    </location>
</feature>
<dbReference type="PANTHER" id="PTHR46825">
    <property type="entry name" value="D-ALANYL-D-ALANINE-CARBOXYPEPTIDASE/ENDOPEPTIDASE AMPH"/>
    <property type="match status" value="1"/>
</dbReference>
<reference evidence="3" key="1">
    <citation type="submission" date="2021-01" db="EMBL/GenBank/DDBJ databases">
        <title>Whole genome shotgun sequence of Planobispora takensis NBRC 109077.</title>
        <authorList>
            <person name="Komaki H."/>
            <person name="Tamura T."/>
        </authorList>
    </citation>
    <scope>NUCLEOTIDE SEQUENCE</scope>
    <source>
        <strain evidence="3">NBRC 109077</strain>
    </source>
</reference>
<dbReference type="Proteomes" id="UP000634476">
    <property type="component" value="Unassembled WGS sequence"/>
</dbReference>
<organism evidence="3 4">
    <name type="scientific">Planobispora takensis</name>
    <dbReference type="NCBI Taxonomy" id="1367882"/>
    <lineage>
        <taxon>Bacteria</taxon>
        <taxon>Bacillati</taxon>
        <taxon>Actinomycetota</taxon>
        <taxon>Actinomycetes</taxon>
        <taxon>Streptosporangiales</taxon>
        <taxon>Streptosporangiaceae</taxon>
        <taxon>Planobispora</taxon>
    </lineage>
</organism>
<dbReference type="PROSITE" id="PS51257">
    <property type="entry name" value="PROKAR_LIPOPROTEIN"/>
    <property type="match status" value="1"/>
</dbReference>
<gene>
    <name evidence="3" type="ORF">Pta02_08200</name>
</gene>